<dbReference type="PRINTS" id="PR00410">
    <property type="entry name" value="PHEHYDRXLASE"/>
</dbReference>
<dbReference type="GO" id="GO:0016491">
    <property type="term" value="F:oxidoreductase activity"/>
    <property type="evidence" value="ECO:0007669"/>
    <property type="project" value="UniProtKB-KW"/>
</dbReference>
<dbReference type="SUPFAM" id="SSF52343">
    <property type="entry name" value="Ferredoxin reductase-like, C-terminal NADP-linked domain"/>
    <property type="match status" value="1"/>
</dbReference>
<dbReference type="PANTHER" id="PTHR46505:SF1">
    <property type="entry name" value="OXIDOREDUCTASE NAD-BINDING DOMAIN-CONTAINING PROTEIN 1"/>
    <property type="match status" value="1"/>
</dbReference>
<dbReference type="Proteomes" id="UP000675881">
    <property type="component" value="Chromosome 11"/>
</dbReference>
<keyword evidence="4" id="KW-1185">Reference proteome</keyword>
<organism evidence="3 4">
    <name type="scientific">Lepeophtheirus salmonis</name>
    <name type="common">Salmon louse</name>
    <name type="synonym">Caligus salmonis</name>
    <dbReference type="NCBI Taxonomy" id="72036"/>
    <lineage>
        <taxon>Eukaryota</taxon>
        <taxon>Metazoa</taxon>
        <taxon>Ecdysozoa</taxon>
        <taxon>Arthropoda</taxon>
        <taxon>Crustacea</taxon>
        <taxon>Multicrustacea</taxon>
        <taxon>Hexanauplia</taxon>
        <taxon>Copepoda</taxon>
        <taxon>Siphonostomatoida</taxon>
        <taxon>Caligidae</taxon>
        <taxon>Lepeophtheirus</taxon>
    </lineage>
</organism>
<name>A0A7R8CGM2_LEPSM</name>
<proteinExistence type="predicted"/>
<evidence type="ECO:0000256" key="2">
    <source>
        <dbReference type="ARBA" id="ARBA00023027"/>
    </source>
</evidence>
<dbReference type="AlphaFoldDB" id="A0A7R8CGM2"/>
<dbReference type="EMBL" id="HG994590">
    <property type="protein sequence ID" value="CAF2811239.1"/>
    <property type="molecule type" value="Genomic_DNA"/>
</dbReference>
<dbReference type="SUPFAM" id="SSF63380">
    <property type="entry name" value="Riboflavin synthase domain-like"/>
    <property type="match status" value="1"/>
</dbReference>
<dbReference type="CDD" id="cd00322">
    <property type="entry name" value="FNR_like"/>
    <property type="match status" value="1"/>
</dbReference>
<dbReference type="InterPro" id="IPR052128">
    <property type="entry name" value="Oxidoreductase_NAD-binding"/>
</dbReference>
<evidence type="ECO:0000256" key="1">
    <source>
        <dbReference type="ARBA" id="ARBA00023002"/>
    </source>
</evidence>
<dbReference type="OrthoDB" id="436496at2759"/>
<dbReference type="PROSITE" id="PS51384">
    <property type="entry name" value="FAD_FR"/>
    <property type="match status" value="1"/>
</dbReference>
<protein>
    <submittedName>
        <fullName evidence="3">(salmon louse) hypothetical protein</fullName>
    </submittedName>
</protein>
<reference evidence="3" key="1">
    <citation type="submission" date="2021-02" db="EMBL/GenBank/DDBJ databases">
        <authorList>
            <person name="Bekaert M."/>
        </authorList>
    </citation>
    <scope>NUCLEOTIDE SEQUENCE</scope>
    <source>
        <strain evidence="3">IoA-00</strain>
    </source>
</reference>
<dbReference type="Gene3D" id="3.40.50.80">
    <property type="entry name" value="Nucleotide-binding domain of ferredoxin-NADP reductase (FNR) module"/>
    <property type="match status" value="1"/>
</dbReference>
<dbReference type="InterPro" id="IPR017938">
    <property type="entry name" value="Riboflavin_synthase-like_b-brl"/>
</dbReference>
<dbReference type="InterPro" id="IPR039261">
    <property type="entry name" value="FNR_nucleotide-bd"/>
</dbReference>
<dbReference type="PANTHER" id="PTHR46505">
    <property type="entry name" value="OXIDOREDUCTASE NAD-BINDING DOMAIN-CONTAINING PROTEIN 1"/>
    <property type="match status" value="1"/>
</dbReference>
<evidence type="ECO:0000313" key="3">
    <source>
        <dbReference type="EMBL" id="CAF2811239.1"/>
    </source>
</evidence>
<sequence>MLFVANELRLDVDLNYQIQIEQFDKVAQHSLVIIGREGIMSASKLIRHANSIRAFRSFNSTSKIFTTMSTSHMEITAHNKRHSEMRPVRITGIEQLSPTVKGFTMELIERSTKHPYGSFLPGQWMDLYIPKIEQTGGYSMCSKPSKFEQHGVLDLAIKYSTWAPALWMHTQAQVNDELQLRFGGDYHYPNVKIESNVQHRLVLLAGGIGINPLASIYFDVFEKNLPNVSTHLLYSAQNERRTHFYEGFQLNCER</sequence>
<dbReference type="Gene3D" id="2.40.30.10">
    <property type="entry name" value="Translation factors"/>
    <property type="match status" value="1"/>
</dbReference>
<evidence type="ECO:0000313" key="4">
    <source>
        <dbReference type="Proteomes" id="UP000675881"/>
    </source>
</evidence>
<keyword evidence="2" id="KW-0520">NAD</keyword>
<gene>
    <name evidence="3" type="ORF">LSAA_3203</name>
</gene>
<accession>A0A7R8CGM2</accession>
<dbReference type="InterPro" id="IPR017927">
    <property type="entry name" value="FAD-bd_FR_type"/>
</dbReference>
<keyword evidence="1" id="KW-0560">Oxidoreductase</keyword>
<dbReference type="GO" id="GO:0005739">
    <property type="term" value="C:mitochondrion"/>
    <property type="evidence" value="ECO:0007669"/>
    <property type="project" value="TreeGrafter"/>
</dbReference>